<evidence type="ECO:0000313" key="2">
    <source>
        <dbReference type="Proteomes" id="UP000054317"/>
    </source>
</evidence>
<accession>R7S853</accession>
<reference evidence="2" key="1">
    <citation type="journal article" date="2012" name="Science">
        <title>The Paleozoic origin of enzymatic lignin decomposition reconstructed from 31 fungal genomes.</title>
        <authorList>
            <person name="Floudas D."/>
            <person name="Binder M."/>
            <person name="Riley R."/>
            <person name="Barry K."/>
            <person name="Blanchette R.A."/>
            <person name="Henrissat B."/>
            <person name="Martinez A.T."/>
            <person name="Otillar R."/>
            <person name="Spatafora J.W."/>
            <person name="Yadav J.S."/>
            <person name="Aerts A."/>
            <person name="Benoit I."/>
            <person name="Boyd A."/>
            <person name="Carlson A."/>
            <person name="Copeland A."/>
            <person name="Coutinho P.M."/>
            <person name="de Vries R.P."/>
            <person name="Ferreira P."/>
            <person name="Findley K."/>
            <person name="Foster B."/>
            <person name="Gaskell J."/>
            <person name="Glotzer D."/>
            <person name="Gorecki P."/>
            <person name="Heitman J."/>
            <person name="Hesse C."/>
            <person name="Hori C."/>
            <person name="Igarashi K."/>
            <person name="Jurgens J.A."/>
            <person name="Kallen N."/>
            <person name="Kersten P."/>
            <person name="Kohler A."/>
            <person name="Kuees U."/>
            <person name="Kumar T.K.A."/>
            <person name="Kuo A."/>
            <person name="LaButti K."/>
            <person name="Larrondo L.F."/>
            <person name="Lindquist E."/>
            <person name="Ling A."/>
            <person name="Lombard V."/>
            <person name="Lucas S."/>
            <person name="Lundell T."/>
            <person name="Martin R."/>
            <person name="McLaughlin D.J."/>
            <person name="Morgenstern I."/>
            <person name="Morin E."/>
            <person name="Murat C."/>
            <person name="Nagy L.G."/>
            <person name="Nolan M."/>
            <person name="Ohm R.A."/>
            <person name="Patyshakuliyeva A."/>
            <person name="Rokas A."/>
            <person name="Ruiz-Duenas F.J."/>
            <person name="Sabat G."/>
            <person name="Salamov A."/>
            <person name="Samejima M."/>
            <person name="Schmutz J."/>
            <person name="Slot J.C."/>
            <person name="St John F."/>
            <person name="Stenlid J."/>
            <person name="Sun H."/>
            <person name="Sun S."/>
            <person name="Syed K."/>
            <person name="Tsang A."/>
            <person name="Wiebenga A."/>
            <person name="Young D."/>
            <person name="Pisabarro A."/>
            <person name="Eastwood D.C."/>
            <person name="Martin F."/>
            <person name="Cullen D."/>
            <person name="Grigoriev I.V."/>
            <person name="Hibbett D.S."/>
        </authorList>
    </citation>
    <scope>NUCLEOTIDE SEQUENCE [LARGE SCALE GENOMIC DNA]</scope>
    <source>
        <strain evidence="2">FP-101664</strain>
    </source>
</reference>
<dbReference type="InterPro" id="IPR059179">
    <property type="entry name" value="MLKL-like_MCAfunc"/>
</dbReference>
<protein>
    <submittedName>
        <fullName evidence="1">Uncharacterized protein</fullName>
    </submittedName>
</protein>
<dbReference type="EMBL" id="JH711798">
    <property type="protein sequence ID" value="EIW51885.1"/>
    <property type="molecule type" value="Genomic_DNA"/>
</dbReference>
<dbReference type="RefSeq" id="XP_008045412.1">
    <property type="nucleotide sequence ID" value="XM_008047221.1"/>
</dbReference>
<dbReference type="AlphaFoldDB" id="R7S853"/>
<organism evidence="1 2">
    <name type="scientific">Trametes versicolor (strain FP-101664)</name>
    <name type="common">White-rot fungus</name>
    <name type="synonym">Coriolus versicolor</name>
    <dbReference type="NCBI Taxonomy" id="717944"/>
    <lineage>
        <taxon>Eukaryota</taxon>
        <taxon>Fungi</taxon>
        <taxon>Dikarya</taxon>
        <taxon>Basidiomycota</taxon>
        <taxon>Agaricomycotina</taxon>
        <taxon>Agaricomycetes</taxon>
        <taxon>Polyporales</taxon>
        <taxon>Polyporaceae</taxon>
        <taxon>Trametes</taxon>
    </lineage>
</organism>
<dbReference type="GO" id="GO:0007166">
    <property type="term" value="P:cell surface receptor signaling pathway"/>
    <property type="evidence" value="ECO:0007669"/>
    <property type="project" value="InterPro"/>
</dbReference>
<dbReference type="KEGG" id="tvs:TRAVEDRAFT_54304"/>
<keyword evidence="2" id="KW-1185">Reference proteome</keyword>
<dbReference type="Proteomes" id="UP000054317">
    <property type="component" value="Unassembled WGS sequence"/>
</dbReference>
<name>R7S853_TRAVS</name>
<dbReference type="CDD" id="cd21037">
    <property type="entry name" value="MLKL_NTD"/>
    <property type="match status" value="1"/>
</dbReference>
<gene>
    <name evidence="1" type="ORF">TRAVEDRAFT_54304</name>
</gene>
<dbReference type="Gene3D" id="1.20.930.20">
    <property type="entry name" value="Adaptor protein Cbl, N-terminal domain"/>
    <property type="match status" value="1"/>
</dbReference>
<evidence type="ECO:0000313" key="1">
    <source>
        <dbReference type="EMBL" id="EIW51885.1"/>
    </source>
</evidence>
<proteinExistence type="predicted"/>
<dbReference type="GeneID" id="19417366"/>
<dbReference type="InterPro" id="IPR036537">
    <property type="entry name" value="Adaptor_Cbl_N_dom_sf"/>
</dbReference>
<sequence>MSTIDALLMSLRIAKEVSCEIPIPGLSTVLALTVSILEKAKEVKDTREGCRSLAKRAARFSLGVYDQLKECDTDAGSIGTRERVTRLLCNLQDIENLMERSRKKRLLGFLGRHRDIAAEVYRLRDDLEDTIKLFMARNHQIQTGLDIDQKIDVLVNANVRVLQHVEDSARVGEIVVEETRGIRVDMSKLAQHLSGASMFDGSFRYFAREDIDLLDPVDHGEFHIPKHQEDKDLLVVSAASQTHEIGRVLCYRAVVKASGYLCGRQVVVRTYPKGDDPRFMEAIKSAKRFCDPYILSVLGYSRPGDMAQICVAIDHLETMGLYELLSPAYYWVHGIKRYNIRSDDLVFDPRYGGRVKWAPALLKGGEVSVRSMTSFPAVLMSRMGLADGLRAAACASDARVACYWFLRIRKSSPASTSPERILWNPWQPAAHGPQYPIGTWVGRNHLRERWSVISSPDNCFHVNTTHERTPLIVAPFSVASHRLDHERVNYNDEKIAKAEYLHVSDTDLGEMCVDVERLRTDGMKWKRYQLSCMPLGATLLFRQRVEKSARSAHFSRMVSSLPDVSALEYKSIGIVDSYISYTETTASRAVHIPEQTVTGPTSPLWFFAAQPDGQDPDVLRRGDIPWGFWSSEKDPECVPEGIVFDPTPQYERVDENTLALLSTWTQTIGDLTLTIKTKVAACILRLTADELMALEELRSHDATSGSEVN</sequence>